<dbReference type="InterPro" id="IPR000073">
    <property type="entry name" value="AB_hydrolase_1"/>
</dbReference>
<evidence type="ECO:0000256" key="1">
    <source>
        <dbReference type="SAM" id="SignalP"/>
    </source>
</evidence>
<sequence>MVKKTVLRHPRTSAVALSAVVAVAALTLTLTAPAGAAKAEEQKPKQKPTVVLVHGAFVDGSTWNGVIERLQSDGYPVVAAANPLRGLANDADALRSLLDSIDGPIVLAGHSYGGSVISEAAASNPQVRALVYIAAFALEKGESVTELNSRFPGADLGSALNPVPFALPGGGTGIDLYIKPDKFHDVFAADVPTSLTDLAAAAQRPVAASVFDDEPSEAAWTTIPSWDLITTEDKAITPEAQRFMAERAHAHTVEVKASHAVTASQPGVVTRLIEQAARSTAR</sequence>
<dbReference type="PANTHER" id="PTHR37017:SF11">
    <property type="entry name" value="ESTERASE_LIPASE_THIOESTERASE DOMAIN-CONTAINING PROTEIN"/>
    <property type="match status" value="1"/>
</dbReference>
<dbReference type="Gene3D" id="3.40.50.1820">
    <property type="entry name" value="alpha/beta hydrolase"/>
    <property type="match status" value="1"/>
</dbReference>
<dbReference type="SUPFAM" id="SSF53474">
    <property type="entry name" value="alpha/beta-Hydrolases"/>
    <property type="match status" value="1"/>
</dbReference>
<keyword evidence="1" id="KW-0732">Signal</keyword>
<reference evidence="3 4" key="1">
    <citation type="submission" date="2024-09" db="EMBL/GenBank/DDBJ databases">
        <authorList>
            <person name="Sun Q."/>
            <person name="Mori K."/>
        </authorList>
    </citation>
    <scope>NUCLEOTIDE SEQUENCE [LARGE SCALE GENOMIC DNA]</scope>
    <source>
        <strain evidence="3 4">JCM 3331</strain>
    </source>
</reference>
<feature type="signal peptide" evidence="1">
    <location>
        <begin position="1"/>
        <end position="36"/>
    </location>
</feature>
<feature type="domain" description="AB hydrolase-1" evidence="2">
    <location>
        <begin position="50"/>
        <end position="269"/>
    </location>
</feature>
<organism evidence="3 4">
    <name type="scientific">Streptomyces yanii</name>
    <dbReference type="NCBI Taxonomy" id="78510"/>
    <lineage>
        <taxon>Bacteria</taxon>
        <taxon>Bacillati</taxon>
        <taxon>Actinomycetota</taxon>
        <taxon>Actinomycetes</taxon>
        <taxon>Kitasatosporales</taxon>
        <taxon>Streptomycetaceae</taxon>
        <taxon>Streptomyces</taxon>
    </lineage>
</organism>
<dbReference type="PANTHER" id="PTHR37017">
    <property type="entry name" value="AB HYDROLASE-1 DOMAIN-CONTAINING PROTEIN-RELATED"/>
    <property type="match status" value="1"/>
</dbReference>
<dbReference type="Pfam" id="PF12697">
    <property type="entry name" value="Abhydrolase_6"/>
    <property type="match status" value="1"/>
</dbReference>
<dbReference type="RefSeq" id="WP_345509886.1">
    <property type="nucleotide sequence ID" value="NZ_BAAAXD010000005.1"/>
</dbReference>
<protein>
    <submittedName>
        <fullName evidence="3">Alpha/beta fold hydrolase</fullName>
    </submittedName>
</protein>
<accession>A0ABV5RKS4</accession>
<dbReference type="InterPro" id="IPR029058">
    <property type="entry name" value="AB_hydrolase_fold"/>
</dbReference>
<evidence type="ECO:0000259" key="2">
    <source>
        <dbReference type="Pfam" id="PF12697"/>
    </source>
</evidence>
<dbReference type="Proteomes" id="UP001589710">
    <property type="component" value="Unassembled WGS sequence"/>
</dbReference>
<feature type="chain" id="PRO_5046083662" evidence="1">
    <location>
        <begin position="37"/>
        <end position="282"/>
    </location>
</feature>
<gene>
    <name evidence="3" type="ORF">ACFFTL_40910</name>
</gene>
<dbReference type="GO" id="GO:0016787">
    <property type="term" value="F:hydrolase activity"/>
    <property type="evidence" value="ECO:0007669"/>
    <property type="project" value="UniProtKB-KW"/>
</dbReference>
<comment type="caution">
    <text evidence="3">The sequence shown here is derived from an EMBL/GenBank/DDBJ whole genome shotgun (WGS) entry which is preliminary data.</text>
</comment>
<keyword evidence="3" id="KW-0378">Hydrolase</keyword>
<keyword evidence="4" id="KW-1185">Reference proteome</keyword>
<dbReference type="EMBL" id="JBHMCG010000177">
    <property type="protein sequence ID" value="MFB9578460.1"/>
    <property type="molecule type" value="Genomic_DNA"/>
</dbReference>
<proteinExistence type="predicted"/>
<name>A0ABV5RKS4_9ACTN</name>
<dbReference type="InterPro" id="IPR052897">
    <property type="entry name" value="Sec-Metab_Biosynth_Hydrolase"/>
</dbReference>
<evidence type="ECO:0000313" key="4">
    <source>
        <dbReference type="Proteomes" id="UP001589710"/>
    </source>
</evidence>
<evidence type="ECO:0000313" key="3">
    <source>
        <dbReference type="EMBL" id="MFB9578460.1"/>
    </source>
</evidence>